<organism evidence="2">
    <name type="scientific">Chromera velia CCMP2878</name>
    <dbReference type="NCBI Taxonomy" id="1169474"/>
    <lineage>
        <taxon>Eukaryota</taxon>
        <taxon>Sar</taxon>
        <taxon>Alveolata</taxon>
        <taxon>Colpodellida</taxon>
        <taxon>Chromeraceae</taxon>
        <taxon>Chromera</taxon>
    </lineage>
</organism>
<sequence>MNRRDRRKEAKEAKLQELGNGVEDPKIIYDIMEGKMALGEFLLKREIDPNANSKGLHKCTWTIVCVPRDFLFARSPEGTDTAHPFVSKCLADLQMSTLQSKLDTIKSELQKAKAELSQQSEVSGSKSSRSRKGGKGTAVTTASGQLSGLENSAPEPEVASTDSEDLCIQLRSLRRGHHTYPSVRGQVGEVLRPKKLANLDRLVISQSGQQGSGVQQCTDRDRERFSAAAETKKRETRTVTHSERIQNAAAASPSPQVVAQQVSRTTLFKHPAAASVAPTTALPQDTIHAVGTAPGPSAGPSQGTPTPPTFDGRVQPQQRYAPPELPVSSHNQKMGMSTTTTVHPYQHQPAEIYPPTRERPPMVPTQSQAYTTVSGHERTFPPTPAQQQLNYQLLPSTNERHQPYPQAAATYQPPVANHQPPVAVQQQQQQQEIPVSSVPLSLLSAIEVGVPYLTIQPHVPVDNREIPLVCGEYVTVHRILESGWCFATAVSQVGDTRTGWIPYFVIGPRASA</sequence>
<evidence type="ECO:0000313" key="2">
    <source>
        <dbReference type="EMBL" id="CEM18879.1"/>
    </source>
</evidence>
<dbReference type="VEuPathDB" id="CryptoDB:Cvel_3786"/>
<feature type="compositionally biased region" description="Low complexity" evidence="1">
    <location>
        <begin position="248"/>
        <end position="257"/>
    </location>
</feature>
<feature type="compositionally biased region" description="Polar residues" evidence="1">
    <location>
        <begin position="138"/>
        <end position="150"/>
    </location>
</feature>
<feature type="region of interest" description="Disordered" evidence="1">
    <location>
        <begin position="287"/>
        <end position="331"/>
    </location>
</feature>
<dbReference type="InterPro" id="IPR036028">
    <property type="entry name" value="SH3-like_dom_sf"/>
</dbReference>
<proteinExistence type="predicted"/>
<dbReference type="AlphaFoldDB" id="A0A0G4FV46"/>
<feature type="compositionally biased region" description="Basic and acidic residues" evidence="1">
    <location>
        <begin position="227"/>
        <end position="244"/>
    </location>
</feature>
<dbReference type="EMBL" id="CDMZ01000661">
    <property type="protein sequence ID" value="CEM18879.1"/>
    <property type="molecule type" value="Genomic_DNA"/>
</dbReference>
<dbReference type="SUPFAM" id="SSF50044">
    <property type="entry name" value="SH3-domain"/>
    <property type="match status" value="1"/>
</dbReference>
<protein>
    <recommendedName>
        <fullName evidence="3">SH3 domain-containing protein</fullName>
    </recommendedName>
</protein>
<feature type="region of interest" description="Disordered" evidence="1">
    <location>
        <begin position="115"/>
        <end position="163"/>
    </location>
</feature>
<name>A0A0G4FV46_9ALVE</name>
<evidence type="ECO:0008006" key="3">
    <source>
        <dbReference type="Google" id="ProtNLM"/>
    </source>
</evidence>
<gene>
    <name evidence="2" type="ORF">Cvel_3786</name>
</gene>
<accession>A0A0G4FV46</accession>
<reference evidence="2" key="1">
    <citation type="submission" date="2014-11" db="EMBL/GenBank/DDBJ databases">
        <authorList>
            <person name="Otto D Thomas"/>
            <person name="Naeem Raeece"/>
        </authorList>
    </citation>
    <scope>NUCLEOTIDE SEQUENCE</scope>
</reference>
<feature type="region of interest" description="Disordered" evidence="1">
    <location>
        <begin position="227"/>
        <end position="257"/>
    </location>
</feature>
<evidence type="ECO:0000256" key="1">
    <source>
        <dbReference type="SAM" id="MobiDB-lite"/>
    </source>
</evidence>
<dbReference type="PhylomeDB" id="A0A0G4FV46"/>